<dbReference type="Gene3D" id="3.30.70.360">
    <property type="match status" value="1"/>
</dbReference>
<dbReference type="SUPFAM" id="SSF55031">
    <property type="entry name" value="Bacterial exopeptidase dimerisation domain"/>
    <property type="match status" value="1"/>
</dbReference>
<organism evidence="4 5">
    <name type="scientific">Rhodoferax koreensis</name>
    <dbReference type="NCBI Taxonomy" id="1842727"/>
    <lineage>
        <taxon>Bacteria</taxon>
        <taxon>Pseudomonadati</taxon>
        <taxon>Pseudomonadota</taxon>
        <taxon>Betaproteobacteria</taxon>
        <taxon>Burkholderiales</taxon>
        <taxon>Comamonadaceae</taxon>
        <taxon>Rhodoferax</taxon>
    </lineage>
</organism>
<dbReference type="Gene3D" id="3.40.630.10">
    <property type="entry name" value="Zn peptidases"/>
    <property type="match status" value="1"/>
</dbReference>
<reference evidence="4 5" key="1">
    <citation type="submission" date="2017-01" db="EMBL/GenBank/DDBJ databases">
        <authorList>
            <person name="Mah S.A."/>
            <person name="Swanson W.J."/>
            <person name="Moy G.W."/>
            <person name="Vacquier V.D."/>
        </authorList>
    </citation>
    <scope>NUCLEOTIDE SEQUENCE [LARGE SCALE GENOMIC DNA]</scope>
    <source>
        <strain evidence="4 5">DCY110</strain>
    </source>
</reference>
<dbReference type="InterPro" id="IPR017439">
    <property type="entry name" value="Amidohydrolase"/>
</dbReference>
<evidence type="ECO:0000313" key="5">
    <source>
        <dbReference type="Proteomes" id="UP000186609"/>
    </source>
</evidence>
<feature type="binding site" evidence="2">
    <location>
        <position position="103"/>
    </location>
    <ligand>
        <name>Mn(2+)</name>
        <dbReference type="ChEBI" id="CHEBI:29035"/>
        <label>2</label>
    </ligand>
</feature>
<feature type="binding site" evidence="2">
    <location>
        <position position="105"/>
    </location>
    <ligand>
        <name>Mn(2+)</name>
        <dbReference type="ChEBI" id="CHEBI:29035"/>
        <label>2</label>
    </ligand>
</feature>
<dbReference type="Pfam" id="PF07687">
    <property type="entry name" value="M20_dimer"/>
    <property type="match status" value="1"/>
</dbReference>
<dbReference type="GO" id="GO:0046872">
    <property type="term" value="F:metal ion binding"/>
    <property type="evidence" value="ECO:0007669"/>
    <property type="project" value="UniProtKB-KW"/>
</dbReference>
<feature type="binding site" evidence="2">
    <location>
        <position position="138"/>
    </location>
    <ligand>
        <name>Mn(2+)</name>
        <dbReference type="ChEBI" id="CHEBI:29035"/>
        <label>2</label>
    </ligand>
</feature>
<accession>A0A1P8JXM0</accession>
<dbReference type="AlphaFoldDB" id="A0A1P8JXM0"/>
<keyword evidence="1 4" id="KW-0378">Hydrolase</keyword>
<feature type="binding site" evidence="2">
    <location>
        <position position="164"/>
    </location>
    <ligand>
        <name>Mn(2+)</name>
        <dbReference type="ChEBI" id="CHEBI:29035"/>
        <label>2</label>
    </ligand>
</feature>
<proteinExistence type="predicted"/>
<evidence type="ECO:0000259" key="3">
    <source>
        <dbReference type="Pfam" id="PF07687"/>
    </source>
</evidence>
<dbReference type="InterPro" id="IPR036264">
    <property type="entry name" value="Bact_exopeptidase_dim_dom"/>
</dbReference>
<keyword evidence="2" id="KW-0464">Manganese</keyword>
<dbReference type="GO" id="GO:0019877">
    <property type="term" value="P:diaminopimelate biosynthetic process"/>
    <property type="evidence" value="ECO:0007669"/>
    <property type="project" value="UniProtKB-ARBA"/>
</dbReference>
<evidence type="ECO:0000256" key="2">
    <source>
        <dbReference type="PIRSR" id="PIRSR005962-1"/>
    </source>
</evidence>
<feature type="binding site" evidence="2">
    <location>
        <position position="364"/>
    </location>
    <ligand>
        <name>Mn(2+)</name>
        <dbReference type="ChEBI" id="CHEBI:29035"/>
        <label>2</label>
    </ligand>
</feature>
<comment type="cofactor">
    <cofactor evidence="2">
        <name>Mn(2+)</name>
        <dbReference type="ChEBI" id="CHEBI:29035"/>
    </cofactor>
    <text evidence="2">The Mn(2+) ion enhances activity.</text>
</comment>
<keyword evidence="5" id="KW-1185">Reference proteome</keyword>
<dbReference type="GO" id="GO:0050118">
    <property type="term" value="F:N-acetyldiaminopimelate deacetylase activity"/>
    <property type="evidence" value="ECO:0007669"/>
    <property type="project" value="UniProtKB-ARBA"/>
</dbReference>
<dbReference type="EMBL" id="CP019236">
    <property type="protein sequence ID" value="APW38502.1"/>
    <property type="molecule type" value="Genomic_DNA"/>
</dbReference>
<dbReference type="OrthoDB" id="8875216at2"/>
<dbReference type="NCBIfam" id="TIGR01891">
    <property type="entry name" value="amidohydrolases"/>
    <property type="match status" value="1"/>
</dbReference>
<sequence length="392" mass="41558">MSESLPLALSQTLTNWRHHFHRRPETGFAEYGTSDHVAVQLTRLGIEVHRGIGGTGLVGVLRRGNFTGRKTIALRAEMDALPIHERAEGRAYASEIAGTMHACGHDGHMAMVLGAAQLLALAGGFEGTVLFVFQPAEEHGKGAQAMLDDGLLRRFPMDEIYGVHNMPGIAAGHIVTRAGGIMASEDNFTIDIVGRGTHAARPHMGVDPIVVGAEIVLALQTIVARSVDPVDPAVVSVTEFVTDGIRNAIPTHVTLRGDTRSYASAVQALLERRMGEIVQGVCATHGAQGKLTYTHEFLPTVNPAEQVDYAVAAATKVVGAARVDGHTPPILASEDFGTFLRHVPGNFAFIGNGAPGEPGGLPLHNAGYDFNDSILAVGAAYFTTLVRDRLAP</sequence>
<dbReference type="Proteomes" id="UP000186609">
    <property type="component" value="Chromosome"/>
</dbReference>
<dbReference type="PANTHER" id="PTHR11014">
    <property type="entry name" value="PEPTIDASE M20 FAMILY MEMBER"/>
    <property type="match status" value="1"/>
</dbReference>
<dbReference type="InterPro" id="IPR002933">
    <property type="entry name" value="Peptidase_M20"/>
</dbReference>
<dbReference type="PIRSF" id="PIRSF005962">
    <property type="entry name" value="Pept_M20D_amidohydro"/>
    <property type="match status" value="1"/>
</dbReference>
<evidence type="ECO:0000256" key="1">
    <source>
        <dbReference type="ARBA" id="ARBA00022801"/>
    </source>
</evidence>
<dbReference type="STRING" id="1842727.RD110_15905"/>
<dbReference type="FunFam" id="3.30.70.360:FF:000001">
    <property type="entry name" value="N-acetyldiaminopimelate deacetylase"/>
    <property type="match status" value="1"/>
</dbReference>
<dbReference type="PANTHER" id="PTHR11014:SF63">
    <property type="entry name" value="METALLOPEPTIDASE, PUTATIVE (AFU_ORTHOLOGUE AFUA_6G09600)-RELATED"/>
    <property type="match status" value="1"/>
</dbReference>
<dbReference type="RefSeq" id="WP_076200381.1">
    <property type="nucleotide sequence ID" value="NZ_CP019236.1"/>
</dbReference>
<dbReference type="CDD" id="cd05666">
    <property type="entry name" value="M20_Acy1-like"/>
    <property type="match status" value="1"/>
</dbReference>
<feature type="domain" description="Peptidase M20 dimerisation" evidence="3">
    <location>
        <begin position="188"/>
        <end position="262"/>
    </location>
</feature>
<dbReference type="KEGG" id="rhy:RD110_15905"/>
<dbReference type="InterPro" id="IPR011650">
    <property type="entry name" value="Peptidase_M20_dimer"/>
</dbReference>
<gene>
    <name evidence="4" type="ORF">RD110_15905</name>
</gene>
<protein>
    <submittedName>
        <fullName evidence="4">Amidohydrolase</fullName>
    </submittedName>
</protein>
<name>A0A1P8JXM0_9BURK</name>
<dbReference type="SUPFAM" id="SSF53187">
    <property type="entry name" value="Zn-dependent exopeptidases"/>
    <property type="match status" value="1"/>
</dbReference>
<evidence type="ECO:0000313" key="4">
    <source>
        <dbReference type="EMBL" id="APW38502.1"/>
    </source>
</evidence>
<keyword evidence="2" id="KW-0479">Metal-binding</keyword>
<dbReference type="Pfam" id="PF01546">
    <property type="entry name" value="Peptidase_M20"/>
    <property type="match status" value="1"/>
</dbReference>